<name>A0A917B6T1_HALAA</name>
<evidence type="ECO:0000256" key="1">
    <source>
        <dbReference type="ARBA" id="ARBA00004141"/>
    </source>
</evidence>
<evidence type="ECO:0000313" key="7">
    <source>
        <dbReference type="EMBL" id="GGF22672.1"/>
    </source>
</evidence>
<accession>A0A917B6T1</accession>
<dbReference type="GO" id="GO:0016020">
    <property type="term" value="C:membrane"/>
    <property type="evidence" value="ECO:0007669"/>
    <property type="project" value="UniProtKB-SubCell"/>
</dbReference>
<dbReference type="EMBL" id="BMEL01000002">
    <property type="protein sequence ID" value="GGF22672.1"/>
    <property type="molecule type" value="Genomic_DNA"/>
</dbReference>
<organism evidence="7 8">
    <name type="scientific">Halobacillus andaensis</name>
    <dbReference type="NCBI Taxonomy" id="1176239"/>
    <lineage>
        <taxon>Bacteria</taxon>
        <taxon>Bacillati</taxon>
        <taxon>Bacillota</taxon>
        <taxon>Bacilli</taxon>
        <taxon>Bacillales</taxon>
        <taxon>Bacillaceae</taxon>
        <taxon>Halobacillus</taxon>
    </lineage>
</organism>
<dbReference type="Proteomes" id="UP000660110">
    <property type="component" value="Unassembled WGS sequence"/>
</dbReference>
<evidence type="ECO:0000256" key="2">
    <source>
        <dbReference type="ARBA" id="ARBA00022692"/>
    </source>
</evidence>
<keyword evidence="3 5" id="KW-1133">Transmembrane helix</keyword>
<evidence type="ECO:0000256" key="4">
    <source>
        <dbReference type="ARBA" id="ARBA00023136"/>
    </source>
</evidence>
<comment type="caution">
    <text evidence="7">The sequence shown here is derived from an EMBL/GenBank/DDBJ whole genome shotgun (WGS) entry which is preliminary data.</text>
</comment>
<evidence type="ECO:0000313" key="8">
    <source>
        <dbReference type="Proteomes" id="UP000660110"/>
    </source>
</evidence>
<feature type="domain" description="O-antigen ligase-related" evidence="6">
    <location>
        <begin position="3"/>
        <end position="120"/>
    </location>
</feature>
<dbReference type="InterPro" id="IPR007016">
    <property type="entry name" value="O-antigen_ligase-rel_domated"/>
</dbReference>
<dbReference type="Pfam" id="PF04932">
    <property type="entry name" value="Wzy_C"/>
    <property type="match status" value="1"/>
</dbReference>
<dbReference type="PANTHER" id="PTHR37422:SF17">
    <property type="entry name" value="O-ANTIGEN LIGASE"/>
    <property type="match status" value="1"/>
</dbReference>
<keyword evidence="4 5" id="KW-0472">Membrane</keyword>
<feature type="transmembrane region" description="Helical" evidence="5">
    <location>
        <begin position="145"/>
        <end position="163"/>
    </location>
</feature>
<sequence>MFVAFLLGLLLLFLSRRIVINIKLLFLILITPPLLFYIFSSQITFFYESRIKHLFNDVEGGNSIGARRDMYSEAINIFYENPFLGEGTNSFPFYSKWDIYPHNLILEIAAEFGILGLIILSVFIISNLFNFNKLFILQQKNKSLQSFSLVSFGLLAFTFSLITSQFSGDLFDSRFIFFFSVFSMNLYKVLPIEE</sequence>
<evidence type="ECO:0000256" key="3">
    <source>
        <dbReference type="ARBA" id="ARBA00022989"/>
    </source>
</evidence>
<dbReference type="PANTHER" id="PTHR37422">
    <property type="entry name" value="TEICHURONIC ACID BIOSYNTHESIS PROTEIN TUAE"/>
    <property type="match status" value="1"/>
</dbReference>
<proteinExistence type="predicted"/>
<dbReference type="InterPro" id="IPR051533">
    <property type="entry name" value="WaaL-like"/>
</dbReference>
<feature type="transmembrane region" description="Helical" evidence="5">
    <location>
        <begin position="27"/>
        <end position="47"/>
    </location>
</feature>
<comment type="subcellular location">
    <subcellularLocation>
        <location evidence="1">Membrane</location>
        <topology evidence="1">Multi-pass membrane protein</topology>
    </subcellularLocation>
</comment>
<reference evidence="7" key="2">
    <citation type="submission" date="2020-09" db="EMBL/GenBank/DDBJ databases">
        <authorList>
            <person name="Sun Q."/>
            <person name="Zhou Y."/>
        </authorList>
    </citation>
    <scope>NUCLEOTIDE SEQUENCE</scope>
    <source>
        <strain evidence="7">CGMCC 1.12153</strain>
    </source>
</reference>
<protein>
    <recommendedName>
        <fullName evidence="6">O-antigen ligase-related domain-containing protein</fullName>
    </recommendedName>
</protein>
<keyword evidence="2 5" id="KW-0812">Transmembrane</keyword>
<evidence type="ECO:0000259" key="6">
    <source>
        <dbReference type="Pfam" id="PF04932"/>
    </source>
</evidence>
<dbReference type="AlphaFoldDB" id="A0A917B6T1"/>
<feature type="transmembrane region" description="Helical" evidence="5">
    <location>
        <begin position="104"/>
        <end position="125"/>
    </location>
</feature>
<evidence type="ECO:0000256" key="5">
    <source>
        <dbReference type="SAM" id="Phobius"/>
    </source>
</evidence>
<gene>
    <name evidence="7" type="ORF">GCM10010954_21860</name>
</gene>
<reference evidence="7" key="1">
    <citation type="journal article" date="2014" name="Int. J. Syst. Evol. Microbiol.">
        <title>Complete genome sequence of Corynebacterium casei LMG S-19264T (=DSM 44701T), isolated from a smear-ripened cheese.</title>
        <authorList>
            <consortium name="US DOE Joint Genome Institute (JGI-PGF)"/>
            <person name="Walter F."/>
            <person name="Albersmeier A."/>
            <person name="Kalinowski J."/>
            <person name="Ruckert C."/>
        </authorList>
    </citation>
    <scope>NUCLEOTIDE SEQUENCE</scope>
    <source>
        <strain evidence="7">CGMCC 1.12153</strain>
    </source>
</reference>
<keyword evidence="8" id="KW-1185">Reference proteome</keyword>